<evidence type="ECO:0000259" key="1">
    <source>
        <dbReference type="PROSITE" id="PS51186"/>
    </source>
</evidence>
<keyword evidence="3" id="KW-1185">Reference proteome</keyword>
<dbReference type="GO" id="GO:0016747">
    <property type="term" value="F:acyltransferase activity, transferring groups other than amino-acyl groups"/>
    <property type="evidence" value="ECO:0007669"/>
    <property type="project" value="InterPro"/>
</dbReference>
<dbReference type="CDD" id="cd04301">
    <property type="entry name" value="NAT_SF"/>
    <property type="match status" value="1"/>
</dbReference>
<sequence>MKIRRATVEDADGIALARVRGWQHGYRGIMPQVFLDNLATEASPRLRNRLENPAPNTENYVAETADGVIVGWANVGPYRTIEDPAQLDPGEGGELYALYLHTEYWGRGIAAELLDVGLTYLRQIQLLPYRLWVLRDNERARRFYEKHGFTFDKTEASFSMPDGTELPEVRYTRA</sequence>
<feature type="domain" description="N-acetyltransferase" evidence="1">
    <location>
        <begin position="1"/>
        <end position="173"/>
    </location>
</feature>
<protein>
    <submittedName>
        <fullName evidence="2">GNAT family N-acetyltransferase</fullName>
    </submittedName>
</protein>
<dbReference type="Pfam" id="PF00583">
    <property type="entry name" value="Acetyltransf_1"/>
    <property type="match status" value="1"/>
</dbReference>
<dbReference type="RefSeq" id="WP_213170105.1">
    <property type="nucleotide sequence ID" value="NZ_CP070496.1"/>
</dbReference>
<dbReference type="SUPFAM" id="SSF55729">
    <property type="entry name" value="Acyl-CoA N-acyltransferases (Nat)"/>
    <property type="match status" value="1"/>
</dbReference>
<name>A0A895XNM9_9ACTN</name>
<dbReference type="PROSITE" id="PS51186">
    <property type="entry name" value="GNAT"/>
    <property type="match status" value="1"/>
</dbReference>
<reference evidence="2" key="1">
    <citation type="submission" date="2021-02" db="EMBL/GenBank/DDBJ databases">
        <title>Natronoglycomyces albus gen. nov., sp. nov, a haloalkaliphilic actinobacterium from a soda solonchak soil.</title>
        <authorList>
            <person name="Sorokin D.Y."/>
            <person name="Khijniak T.V."/>
            <person name="Zakharycheva A.P."/>
            <person name="Boueva O.V."/>
            <person name="Ariskina E.V."/>
            <person name="Hahnke R.L."/>
            <person name="Bunk B."/>
            <person name="Sproer C."/>
            <person name="Schumann P."/>
            <person name="Evtushenko L.I."/>
            <person name="Kublanov I.V."/>
        </authorList>
    </citation>
    <scope>NUCLEOTIDE SEQUENCE</scope>
    <source>
        <strain evidence="2">DSM 106290</strain>
    </source>
</reference>
<accession>A0A895XNM9</accession>
<proteinExistence type="predicted"/>
<dbReference type="Gene3D" id="3.40.630.30">
    <property type="match status" value="1"/>
</dbReference>
<organism evidence="2 3">
    <name type="scientific">Natronoglycomyces albus</name>
    <dbReference type="NCBI Taxonomy" id="2811108"/>
    <lineage>
        <taxon>Bacteria</taxon>
        <taxon>Bacillati</taxon>
        <taxon>Actinomycetota</taxon>
        <taxon>Actinomycetes</taxon>
        <taxon>Glycomycetales</taxon>
        <taxon>Glycomycetaceae</taxon>
        <taxon>Natronoglycomyces</taxon>
    </lineage>
</organism>
<dbReference type="InterPro" id="IPR016181">
    <property type="entry name" value="Acyl_CoA_acyltransferase"/>
</dbReference>
<evidence type="ECO:0000313" key="3">
    <source>
        <dbReference type="Proteomes" id="UP000662939"/>
    </source>
</evidence>
<dbReference type="InterPro" id="IPR000182">
    <property type="entry name" value="GNAT_dom"/>
</dbReference>
<dbReference type="InterPro" id="IPR050276">
    <property type="entry name" value="MshD_Acetyltransferase"/>
</dbReference>
<evidence type="ECO:0000313" key="2">
    <source>
        <dbReference type="EMBL" id="QSB04106.1"/>
    </source>
</evidence>
<dbReference type="PANTHER" id="PTHR43617:SF30">
    <property type="entry name" value="HISTONE ACETYLTRANSFERASE"/>
    <property type="match status" value="1"/>
</dbReference>
<dbReference type="Proteomes" id="UP000662939">
    <property type="component" value="Chromosome"/>
</dbReference>
<dbReference type="PANTHER" id="PTHR43617">
    <property type="entry name" value="L-AMINO ACID N-ACETYLTRANSFERASE"/>
    <property type="match status" value="1"/>
</dbReference>
<dbReference type="KEGG" id="nav:JQS30_09790"/>
<dbReference type="EMBL" id="CP070496">
    <property type="protein sequence ID" value="QSB04106.1"/>
    <property type="molecule type" value="Genomic_DNA"/>
</dbReference>
<gene>
    <name evidence="2" type="ORF">JQS30_09790</name>
</gene>
<dbReference type="AlphaFoldDB" id="A0A895XNM9"/>